<comment type="caution">
    <text evidence="1">The sequence shown here is derived from an EMBL/GenBank/DDBJ whole genome shotgun (WGS) entry which is preliminary data.</text>
</comment>
<evidence type="ECO:0000313" key="2">
    <source>
        <dbReference type="Proteomes" id="UP000789920"/>
    </source>
</evidence>
<organism evidence="1 2">
    <name type="scientific">Racocetra persica</name>
    <dbReference type="NCBI Taxonomy" id="160502"/>
    <lineage>
        <taxon>Eukaryota</taxon>
        <taxon>Fungi</taxon>
        <taxon>Fungi incertae sedis</taxon>
        <taxon>Mucoromycota</taxon>
        <taxon>Glomeromycotina</taxon>
        <taxon>Glomeromycetes</taxon>
        <taxon>Diversisporales</taxon>
        <taxon>Gigasporaceae</taxon>
        <taxon>Racocetra</taxon>
    </lineage>
</organism>
<protein>
    <submittedName>
        <fullName evidence="1">20091_t:CDS:1</fullName>
    </submittedName>
</protein>
<dbReference type="Proteomes" id="UP000789920">
    <property type="component" value="Unassembled WGS sequence"/>
</dbReference>
<feature type="non-terminal residue" evidence="1">
    <location>
        <position position="1"/>
    </location>
</feature>
<keyword evidence="2" id="KW-1185">Reference proteome</keyword>
<proteinExistence type="predicted"/>
<name>A0ACA9PIP2_9GLOM</name>
<feature type="non-terminal residue" evidence="1">
    <location>
        <position position="49"/>
    </location>
</feature>
<sequence length="49" mass="5949">HEEWEPDIFIVDDVGEEIKAVEESLPSSTVLLYHFHVLRSWRRKLNYHQ</sequence>
<gene>
    <name evidence="1" type="ORF">RPERSI_LOCUS10643</name>
</gene>
<accession>A0ACA9PIP2</accession>
<dbReference type="EMBL" id="CAJVQC010021252">
    <property type="protein sequence ID" value="CAG8712500.1"/>
    <property type="molecule type" value="Genomic_DNA"/>
</dbReference>
<evidence type="ECO:0000313" key="1">
    <source>
        <dbReference type="EMBL" id="CAG8712500.1"/>
    </source>
</evidence>
<reference evidence="1" key="1">
    <citation type="submission" date="2021-06" db="EMBL/GenBank/DDBJ databases">
        <authorList>
            <person name="Kallberg Y."/>
            <person name="Tangrot J."/>
            <person name="Rosling A."/>
        </authorList>
    </citation>
    <scope>NUCLEOTIDE SEQUENCE</scope>
    <source>
        <strain evidence="1">MA461A</strain>
    </source>
</reference>